<feature type="chain" id="PRO_5013173857" evidence="1">
    <location>
        <begin position="29"/>
        <end position="170"/>
    </location>
</feature>
<organism evidence="2 3">
    <name type="scientific">Longibacter salinarum</name>
    <dbReference type="NCBI Taxonomy" id="1850348"/>
    <lineage>
        <taxon>Bacteria</taxon>
        <taxon>Pseudomonadati</taxon>
        <taxon>Rhodothermota</taxon>
        <taxon>Rhodothermia</taxon>
        <taxon>Rhodothermales</taxon>
        <taxon>Salisaetaceae</taxon>
        <taxon>Longibacter</taxon>
    </lineage>
</organism>
<evidence type="ECO:0000313" key="3">
    <source>
        <dbReference type="Proteomes" id="UP000220102"/>
    </source>
</evidence>
<keyword evidence="3" id="KW-1185">Reference proteome</keyword>
<dbReference type="EMBL" id="PDEQ01000008">
    <property type="protein sequence ID" value="PEN12297.1"/>
    <property type="molecule type" value="Genomic_DNA"/>
</dbReference>
<protein>
    <submittedName>
        <fullName evidence="2">Uncharacterized protein</fullName>
    </submittedName>
</protein>
<reference evidence="2 3" key="1">
    <citation type="submission" date="2017-10" db="EMBL/GenBank/DDBJ databases">
        <title>Draft genome of Longibacter Salinarum.</title>
        <authorList>
            <person name="Goh K.M."/>
            <person name="Shamsir M.S."/>
            <person name="Lim S.W."/>
        </authorList>
    </citation>
    <scope>NUCLEOTIDE SEQUENCE [LARGE SCALE GENOMIC DNA]</scope>
    <source>
        <strain evidence="2 3">KCTC 52045</strain>
    </source>
</reference>
<comment type="caution">
    <text evidence="2">The sequence shown here is derived from an EMBL/GenBank/DDBJ whole genome shotgun (WGS) entry which is preliminary data.</text>
</comment>
<dbReference type="Proteomes" id="UP000220102">
    <property type="component" value="Unassembled WGS sequence"/>
</dbReference>
<accession>A0A2A8CV08</accession>
<dbReference type="RefSeq" id="WP_098077531.1">
    <property type="nucleotide sequence ID" value="NZ_PDEQ01000008.1"/>
</dbReference>
<name>A0A2A8CV08_9BACT</name>
<evidence type="ECO:0000313" key="2">
    <source>
        <dbReference type="EMBL" id="PEN12297.1"/>
    </source>
</evidence>
<dbReference type="AlphaFoldDB" id="A0A2A8CV08"/>
<keyword evidence="1" id="KW-0732">Signal</keyword>
<sequence>MRVSDHASAVLILPLLILGLVCSNPCSAQPLADTIVTWRGYALEARAQVQVYPSPPDDERRDRTVVVRELARNRGPSTLDDVRYLADRIGRTFQIDPARVYWIMHWGAFSHRGARGSKELFLRVTFRRSDSGRLSSPYWRLVSKADVRELTDRRYRSTLPDPPPPEGDAP</sequence>
<dbReference type="OrthoDB" id="1494014at2"/>
<feature type="signal peptide" evidence="1">
    <location>
        <begin position="1"/>
        <end position="28"/>
    </location>
</feature>
<evidence type="ECO:0000256" key="1">
    <source>
        <dbReference type="SAM" id="SignalP"/>
    </source>
</evidence>
<gene>
    <name evidence="2" type="ORF">CRI94_14800</name>
</gene>
<proteinExistence type="predicted"/>